<evidence type="ECO:0000256" key="3">
    <source>
        <dbReference type="ARBA" id="ARBA00022729"/>
    </source>
</evidence>
<dbReference type="Proteomes" id="UP000006038">
    <property type="component" value="Chromosome 1"/>
</dbReference>
<dbReference type="STRING" id="4533.J3L6M3"/>
<dbReference type="Gramene" id="OB01G48790.1">
    <property type="protein sequence ID" value="OB01G48790.1"/>
    <property type="gene ID" value="OB01G48790"/>
</dbReference>
<dbReference type="EnsemblPlants" id="OB01G48790.1">
    <property type="protein sequence ID" value="OB01G48790.1"/>
    <property type="gene ID" value="OB01G48790"/>
</dbReference>
<organism evidence="6">
    <name type="scientific">Oryza brachyantha</name>
    <name type="common">malo sina</name>
    <dbReference type="NCBI Taxonomy" id="4533"/>
    <lineage>
        <taxon>Eukaryota</taxon>
        <taxon>Viridiplantae</taxon>
        <taxon>Streptophyta</taxon>
        <taxon>Embryophyta</taxon>
        <taxon>Tracheophyta</taxon>
        <taxon>Spermatophyta</taxon>
        <taxon>Magnoliopsida</taxon>
        <taxon>Liliopsida</taxon>
        <taxon>Poales</taxon>
        <taxon>Poaceae</taxon>
        <taxon>BOP clade</taxon>
        <taxon>Oryzoideae</taxon>
        <taxon>Oryzeae</taxon>
        <taxon>Oryzinae</taxon>
        <taxon>Oryza</taxon>
    </lineage>
</organism>
<evidence type="ECO:0000313" key="6">
    <source>
        <dbReference type="EnsemblPlants" id="OB01G48790.1"/>
    </source>
</evidence>
<dbReference type="HOGENOM" id="CLU_1743322_0_0_1"/>
<reference evidence="6" key="2">
    <citation type="submission" date="2013-04" db="UniProtKB">
        <authorList>
            <consortium name="EnsemblPlants"/>
        </authorList>
    </citation>
    <scope>IDENTIFICATION</scope>
</reference>
<evidence type="ECO:0000313" key="7">
    <source>
        <dbReference type="Proteomes" id="UP000006038"/>
    </source>
</evidence>
<reference evidence="6" key="1">
    <citation type="journal article" date="2013" name="Nat. Commun.">
        <title>Whole-genome sequencing of Oryza brachyantha reveals mechanisms underlying Oryza genome evolution.</title>
        <authorList>
            <person name="Chen J."/>
            <person name="Huang Q."/>
            <person name="Gao D."/>
            <person name="Wang J."/>
            <person name="Lang Y."/>
            <person name="Liu T."/>
            <person name="Li B."/>
            <person name="Bai Z."/>
            <person name="Luis Goicoechea J."/>
            <person name="Liang C."/>
            <person name="Chen C."/>
            <person name="Zhang W."/>
            <person name="Sun S."/>
            <person name="Liao Y."/>
            <person name="Zhang X."/>
            <person name="Yang L."/>
            <person name="Song C."/>
            <person name="Wang M."/>
            <person name="Shi J."/>
            <person name="Liu G."/>
            <person name="Liu J."/>
            <person name="Zhou H."/>
            <person name="Zhou W."/>
            <person name="Yu Q."/>
            <person name="An N."/>
            <person name="Chen Y."/>
            <person name="Cai Q."/>
            <person name="Wang B."/>
            <person name="Liu B."/>
            <person name="Min J."/>
            <person name="Huang Y."/>
            <person name="Wu H."/>
            <person name="Li Z."/>
            <person name="Zhang Y."/>
            <person name="Yin Y."/>
            <person name="Song W."/>
            <person name="Jiang J."/>
            <person name="Jackson S.A."/>
            <person name="Wing R.A."/>
            <person name="Wang J."/>
            <person name="Chen M."/>
        </authorList>
    </citation>
    <scope>NUCLEOTIDE SEQUENCE [LARGE SCALE GENOMIC DNA]</scope>
    <source>
        <strain evidence="6">cv. IRGC 101232</strain>
    </source>
</reference>
<evidence type="ECO:0000256" key="5">
    <source>
        <dbReference type="ARBA" id="ARBA00023136"/>
    </source>
</evidence>
<dbReference type="Gene3D" id="1.10.510.10">
    <property type="entry name" value="Transferase(Phosphotransferase) domain 1"/>
    <property type="match status" value="1"/>
</dbReference>
<proteinExistence type="predicted"/>
<name>J3L6M3_ORYBR</name>
<evidence type="ECO:0008006" key="8">
    <source>
        <dbReference type="Google" id="ProtNLM"/>
    </source>
</evidence>
<dbReference type="GO" id="GO:0016020">
    <property type="term" value="C:membrane"/>
    <property type="evidence" value="ECO:0007669"/>
    <property type="project" value="UniProtKB-SubCell"/>
</dbReference>
<keyword evidence="2" id="KW-0812">Transmembrane</keyword>
<dbReference type="AlphaFoldDB" id="J3L6M3"/>
<evidence type="ECO:0000256" key="2">
    <source>
        <dbReference type="ARBA" id="ARBA00022692"/>
    </source>
</evidence>
<keyword evidence="7" id="KW-1185">Reference proteome</keyword>
<protein>
    <recommendedName>
        <fullName evidence="8">Serine-threonine/tyrosine-protein kinase catalytic domain-containing protein</fullName>
    </recommendedName>
</protein>
<evidence type="ECO:0000256" key="4">
    <source>
        <dbReference type="ARBA" id="ARBA00022989"/>
    </source>
</evidence>
<keyword evidence="4" id="KW-1133">Transmembrane helix</keyword>
<keyword evidence="3" id="KW-0732">Signal</keyword>
<dbReference type="PANTHER" id="PTHR47974:SF19">
    <property type="entry name" value="RECEPTOR-LIKE SERINE_THREONINE-PROTEIN KINASE"/>
    <property type="match status" value="1"/>
</dbReference>
<dbReference type="PANTHER" id="PTHR47974">
    <property type="entry name" value="OS07G0415500 PROTEIN"/>
    <property type="match status" value="1"/>
</dbReference>
<accession>J3L6M3</accession>
<comment type="subcellular location">
    <subcellularLocation>
        <location evidence="1">Membrane</location>
        <topology evidence="1">Single-pass membrane protein</topology>
    </subcellularLocation>
</comment>
<sequence>MAVKKIEGVRQGEKQFRAEGQRDCWSTSTGSMVHWTTIYEYMLNGVFGSSGVSLGWSTRQLGGDGQGELQRLFGSEFDGDLNLGELERACKIACWCVQDSESSRPTMGEIVQILEELVDVETPPVPRYLQVLAQGENPCEISSQMSRSGD</sequence>
<keyword evidence="5" id="KW-0472">Membrane</keyword>
<evidence type="ECO:0000256" key="1">
    <source>
        <dbReference type="ARBA" id="ARBA00004167"/>
    </source>
</evidence>